<dbReference type="RefSeq" id="WP_213124889.1">
    <property type="nucleotide sequence ID" value="NZ_JAGYPG010000002.1"/>
</dbReference>
<accession>A0A942TD88</accession>
<gene>
    <name evidence="1" type="ORF">KHA97_11530</name>
</gene>
<evidence type="ECO:0000313" key="1">
    <source>
        <dbReference type="EMBL" id="MBS4195690.1"/>
    </source>
</evidence>
<dbReference type="AlphaFoldDB" id="A0A942TD88"/>
<dbReference type="Proteomes" id="UP000681414">
    <property type="component" value="Unassembled WGS sequence"/>
</dbReference>
<comment type="caution">
    <text evidence="1">The sequence shown here is derived from an EMBL/GenBank/DDBJ whole genome shotgun (WGS) entry which is preliminary data.</text>
</comment>
<evidence type="ECO:0000313" key="2">
    <source>
        <dbReference type="Proteomes" id="UP000681414"/>
    </source>
</evidence>
<name>A0A942TD88_9BACI</name>
<dbReference type="EMBL" id="JAGYPG010000002">
    <property type="protein sequence ID" value="MBS4195690.1"/>
    <property type="molecule type" value="Genomic_DNA"/>
</dbReference>
<keyword evidence="2" id="KW-1185">Reference proteome</keyword>
<reference evidence="1 2" key="1">
    <citation type="submission" date="2021-05" db="EMBL/GenBank/DDBJ databases">
        <title>Novel Bacillus species.</title>
        <authorList>
            <person name="Liu G."/>
        </authorList>
    </citation>
    <scope>NUCLEOTIDE SEQUENCE [LARGE SCALE GENOMIC DNA]</scope>
    <source>
        <strain evidence="2">FJAT-49780</strain>
    </source>
</reference>
<organism evidence="1 2">
    <name type="scientific">Lederbergia citri</name>
    <dbReference type="NCBI Taxonomy" id="2833580"/>
    <lineage>
        <taxon>Bacteria</taxon>
        <taxon>Bacillati</taxon>
        <taxon>Bacillota</taxon>
        <taxon>Bacilli</taxon>
        <taxon>Bacillales</taxon>
        <taxon>Bacillaceae</taxon>
        <taxon>Lederbergia</taxon>
    </lineage>
</organism>
<sequence length="49" mass="5919">MNIRWKNFSIDDIRQIATEKDDWSLSNEYLNQLIKLTRNHSEWHVGNTS</sequence>
<protein>
    <submittedName>
        <fullName evidence="1">Uncharacterized protein</fullName>
    </submittedName>
</protein>
<proteinExistence type="predicted"/>